<dbReference type="InterPro" id="IPR046462">
    <property type="entry name" value="TerL_nuclease"/>
</dbReference>
<dbReference type="PANTHER" id="PTHR41287">
    <property type="match status" value="1"/>
</dbReference>
<organism evidence="3 4">
    <name type="scientific">Ancylobacter defluvii</name>
    <dbReference type="NCBI Taxonomy" id="1282440"/>
    <lineage>
        <taxon>Bacteria</taxon>
        <taxon>Pseudomonadati</taxon>
        <taxon>Pseudomonadota</taxon>
        <taxon>Alphaproteobacteria</taxon>
        <taxon>Hyphomicrobiales</taxon>
        <taxon>Xanthobacteraceae</taxon>
        <taxon>Ancylobacter</taxon>
    </lineage>
</organism>
<evidence type="ECO:0000313" key="3">
    <source>
        <dbReference type="EMBL" id="GLK86675.1"/>
    </source>
</evidence>
<evidence type="ECO:0000259" key="1">
    <source>
        <dbReference type="Pfam" id="PF03354"/>
    </source>
</evidence>
<dbReference type="PANTHER" id="PTHR41287:SF1">
    <property type="entry name" value="PROTEIN YMFN"/>
    <property type="match status" value="1"/>
</dbReference>
<dbReference type="EMBL" id="BSFM01000021">
    <property type="protein sequence ID" value="GLK86675.1"/>
    <property type="molecule type" value="Genomic_DNA"/>
</dbReference>
<dbReference type="GO" id="GO:0004519">
    <property type="term" value="F:endonuclease activity"/>
    <property type="evidence" value="ECO:0007669"/>
    <property type="project" value="InterPro"/>
</dbReference>
<evidence type="ECO:0000313" key="4">
    <source>
        <dbReference type="Proteomes" id="UP001143330"/>
    </source>
</evidence>
<evidence type="ECO:0000259" key="2">
    <source>
        <dbReference type="Pfam" id="PF20441"/>
    </source>
</evidence>
<gene>
    <name evidence="3" type="ORF">GCM10017653_47450</name>
</gene>
<protein>
    <submittedName>
        <fullName evidence="3">Terminase</fullName>
    </submittedName>
</protein>
<dbReference type="AlphaFoldDB" id="A0A9W6K2R6"/>
<keyword evidence="4" id="KW-1185">Reference proteome</keyword>
<sequence length="560" mass="62170">MWDLSCPDWQDRIREGRSLVPDLPLFHEEANLAVQFFDNLRIPDVEGMPLMRDACGEWFREIVAVLFGSYDPVAKQRYIQEIFALIAKKNSKTTYGAGLMLTALLMNTRPRAEFLFVGPTQAIADLAFSQAAGMIEADPELLRRFHIREHLKEIKDRLNGAKLKIKTFDLKILTGPRPAGVMIDELHLLGGDQYAPKVLRQLRGGRQSTPEGFLIITTTQSDSPPTGAFEEELKTARAIRDGKVRGKMLPILYEFPDDIAGNPKLWRDTRNWPMVMPNLGRSLRLDDLADDWETEQSKGEHAIRVWASQHLNIQIGLGLRGDSWAGAEFWEAAADASITLDEVLRRSEVVVIGIDGGGLDDLLGLCVLGRCATTKKWLCWFHAWAHEIALDRRKSEAGRLRTFEKQGDLTMVKRPGDDVDEVVVIIRRVEETGLLAEESAVAVDSVGIGDIVDAVTTEDIISIDRIEGISQGWKLNGAIKTTERKIAGGDLLHAGRPLMAFCVSNAKIVPKGNAVSIDKAVSGTAKIDPLMALFNAVYVMASNPEPAFSQLPDDFEIRVI</sequence>
<dbReference type="RefSeq" id="WP_213363709.1">
    <property type="nucleotide sequence ID" value="NZ_BSFM01000021.1"/>
</dbReference>
<dbReference type="InterPro" id="IPR046461">
    <property type="entry name" value="TerL_ATPase"/>
</dbReference>
<dbReference type="InterPro" id="IPR027417">
    <property type="entry name" value="P-loop_NTPase"/>
</dbReference>
<dbReference type="Pfam" id="PF20441">
    <property type="entry name" value="TerL_nuclease"/>
    <property type="match status" value="1"/>
</dbReference>
<proteinExistence type="predicted"/>
<dbReference type="Proteomes" id="UP001143330">
    <property type="component" value="Unassembled WGS sequence"/>
</dbReference>
<dbReference type="Gene3D" id="3.40.50.300">
    <property type="entry name" value="P-loop containing nucleotide triphosphate hydrolases"/>
    <property type="match status" value="1"/>
</dbReference>
<reference evidence="3" key="1">
    <citation type="journal article" date="2014" name="Int. J. Syst. Evol. Microbiol.">
        <title>Complete genome sequence of Corynebacterium casei LMG S-19264T (=DSM 44701T), isolated from a smear-ripened cheese.</title>
        <authorList>
            <consortium name="US DOE Joint Genome Institute (JGI-PGF)"/>
            <person name="Walter F."/>
            <person name="Albersmeier A."/>
            <person name="Kalinowski J."/>
            <person name="Ruckert C."/>
        </authorList>
    </citation>
    <scope>NUCLEOTIDE SEQUENCE</scope>
    <source>
        <strain evidence="3">VKM B-2789</strain>
    </source>
</reference>
<dbReference type="Pfam" id="PF03354">
    <property type="entry name" value="TerL_ATPase"/>
    <property type="match status" value="1"/>
</dbReference>
<dbReference type="InterPro" id="IPR005021">
    <property type="entry name" value="Terminase_largesu-like"/>
</dbReference>
<reference evidence="3" key="2">
    <citation type="submission" date="2023-01" db="EMBL/GenBank/DDBJ databases">
        <authorList>
            <person name="Sun Q."/>
            <person name="Evtushenko L."/>
        </authorList>
    </citation>
    <scope>NUCLEOTIDE SEQUENCE</scope>
    <source>
        <strain evidence="3">VKM B-2789</strain>
    </source>
</reference>
<accession>A0A9W6K2R6</accession>
<feature type="domain" description="Terminase large subunit-like ATPase" evidence="1">
    <location>
        <begin position="57"/>
        <end position="234"/>
    </location>
</feature>
<name>A0A9W6K2R6_9HYPH</name>
<feature type="domain" description="Terminase large subunit-like endonuclease" evidence="2">
    <location>
        <begin position="267"/>
        <end position="539"/>
    </location>
</feature>
<comment type="caution">
    <text evidence="3">The sequence shown here is derived from an EMBL/GenBank/DDBJ whole genome shotgun (WGS) entry which is preliminary data.</text>
</comment>